<evidence type="ECO:0000313" key="2">
    <source>
        <dbReference type="Proteomes" id="UP000031552"/>
    </source>
</evidence>
<dbReference type="EC" id="6.3.2.2" evidence="1"/>
<dbReference type="Gene3D" id="3.30.590.20">
    <property type="match status" value="1"/>
</dbReference>
<dbReference type="OrthoDB" id="9804786at2"/>
<dbReference type="AlphaFoldDB" id="A0A090CYC4"/>
<dbReference type="InterPro" id="IPR050141">
    <property type="entry name" value="GCL_type2/YbdK_subfam"/>
</dbReference>
<dbReference type="Proteomes" id="UP000031552">
    <property type="component" value="Unassembled WGS sequence"/>
</dbReference>
<dbReference type="GO" id="GO:0004357">
    <property type="term" value="F:glutamate-cysteine ligase activity"/>
    <property type="evidence" value="ECO:0007669"/>
    <property type="project" value="UniProtKB-EC"/>
</dbReference>
<dbReference type="RefSeq" id="WP_041016815.1">
    <property type="nucleotide sequence ID" value="NZ_CCEJ010000003.1"/>
</dbReference>
<dbReference type="SUPFAM" id="SSF55931">
    <property type="entry name" value="Glutamine synthetase/guanido kinase"/>
    <property type="match status" value="1"/>
</dbReference>
<keyword evidence="1" id="KW-0436">Ligase</keyword>
<sequence length="412" mass="47006">MSNLAAPNSNKKTYSLFEVFGVELEYMIVDQETLEILPITDRLFQDISGEITDEIERGQITLNNELALHVVELKTTKPEKDLSSLPELFEKEIRSLQKYLKKHHARLLPSAMHPWMDSYKETKLWPHGDATIYNAFHKIFDCRGHGWGNLQSVHLNLPFSQEEEFVKLHSAIRLILPLIPTLAASSPFADGAATGFKDTRLKVYQSNCKKIFSVTGHIIPEYCGSIEEYHQKILQPIYKDLKPYDPQGVLQNEWVNARGAITRFSRQSIEIRLIDIQEAPLMDLAIVKALASLIGNLIKKGDLEKFDEVRLKKILEEGIQKGEEAWIDDLDYLKVFDWQGATIPAKELWKHLFDNFIDLDPVSRNQLEIIIKEGTLATRLLKKAGNSPSKDTLRKVYSLLGNSLDKGTPFIP</sequence>
<gene>
    <name evidence="1" type="primary">gshA</name>
    <name evidence="1" type="ORF">CSEC_0464</name>
</gene>
<reference evidence="1" key="2">
    <citation type="submission" date="2014-09" db="EMBL/GenBank/DDBJ databases">
        <title>Criblamydia sequanensis harbors a mega-plasmid encoding arsenite resistance.</title>
        <authorList>
            <person name="Bertelli C."/>
            <person name="Goesmann A."/>
            <person name="Greub G."/>
        </authorList>
    </citation>
    <scope>NUCLEOTIDE SEQUENCE [LARGE SCALE GENOMIC DNA]</scope>
    <source>
        <strain evidence="1">CRIB-18</strain>
    </source>
</reference>
<dbReference type="PANTHER" id="PTHR36510">
    <property type="entry name" value="GLUTAMATE--CYSTEINE LIGASE 2-RELATED"/>
    <property type="match status" value="1"/>
</dbReference>
<dbReference type="STRING" id="1437425.CSEC_0464"/>
<dbReference type="InterPro" id="IPR006336">
    <property type="entry name" value="GCS2"/>
</dbReference>
<evidence type="ECO:0000313" key="1">
    <source>
        <dbReference type="EMBL" id="CDR33301.1"/>
    </source>
</evidence>
<proteinExistence type="predicted"/>
<comment type="caution">
    <text evidence="1">The sequence shown here is derived from an EMBL/GenBank/DDBJ whole genome shotgun (WGS) entry which is preliminary data.</text>
</comment>
<reference evidence="1" key="1">
    <citation type="submission" date="2013-12" db="EMBL/GenBank/DDBJ databases">
        <authorList>
            <person name="Linke B."/>
        </authorList>
    </citation>
    <scope>NUCLEOTIDE SEQUENCE [LARGE SCALE GENOMIC DNA]</scope>
    <source>
        <strain evidence="1">CRIB-18</strain>
    </source>
</reference>
<dbReference type="InterPro" id="IPR014746">
    <property type="entry name" value="Gln_synth/guanido_kin_cat_dom"/>
</dbReference>
<dbReference type="Pfam" id="PF04107">
    <property type="entry name" value="GCS2"/>
    <property type="match status" value="1"/>
</dbReference>
<accession>A0A090CYC4</accession>
<keyword evidence="2" id="KW-1185">Reference proteome</keyword>
<dbReference type="eggNOG" id="COG2170">
    <property type="taxonomic scope" value="Bacteria"/>
</dbReference>
<dbReference type="GO" id="GO:0042398">
    <property type="term" value="P:modified amino acid biosynthetic process"/>
    <property type="evidence" value="ECO:0007669"/>
    <property type="project" value="InterPro"/>
</dbReference>
<organism evidence="1 2">
    <name type="scientific">Candidatus Criblamydia sequanensis CRIB-18</name>
    <dbReference type="NCBI Taxonomy" id="1437425"/>
    <lineage>
        <taxon>Bacteria</taxon>
        <taxon>Pseudomonadati</taxon>
        <taxon>Chlamydiota</taxon>
        <taxon>Chlamydiia</taxon>
        <taxon>Parachlamydiales</taxon>
        <taxon>Candidatus Criblamydiaceae</taxon>
        <taxon>Candidatus Criblamydia</taxon>
    </lineage>
</organism>
<name>A0A090CYC4_9BACT</name>
<protein>
    <submittedName>
        <fullName evidence="1">Glutamate-cysteine ligase</fullName>
        <ecNumber evidence="1">6.3.2.2</ecNumber>
    </submittedName>
</protein>
<dbReference type="PANTHER" id="PTHR36510:SF1">
    <property type="entry name" value="GLUTAMATE--CYSTEINE LIGASE 2-RELATED"/>
    <property type="match status" value="1"/>
</dbReference>
<dbReference type="EMBL" id="CCEJ010000003">
    <property type="protein sequence ID" value="CDR33301.1"/>
    <property type="molecule type" value="Genomic_DNA"/>
</dbReference>